<name>A0A843X3I0_COLES</name>
<sequence>MGKFPSGDQGVLAPAGSCGVVERHRGVRRRCPSIVKALHCHQFGAVLVVLAPLFARCLELEGLSRSEVVSVAWDPHPREPVEGVLWATSVLELAADWADSGAEGKTRLASPLSHCLALRWFQSRVGRSGVRPLLGKAAVLHVLCVSMAALSHPSMGAEAGARLACRACGLRVPLLAASGGGLVAAVVTTLPHDTHASGGFRFSVLSVPWSRSWVTFRGDIGVCGFPTLWHVHGLGWLFLWALDLVETISSNSSGFLDPWVAMQPSGSLAGVREVGSLQWYQTEKPTEICVQLPCMIRARAAGCSCCCAACLASVVAPRVRAVAARLALDSLAMVFLVWRTLAGKSRCSVCRVASLVEHCNTFLWLLSAWCWLVVSSGEVLLELRCIAWLPCVPVRFPRTVCCCPGEGFSQDYFALISTVVVLPQSLRCAVGLAGAFWRVFLERRLGGSGGGSPRTCLRCFCSSACCSVLSDGLCCLVVGLCILVKALPRIALCRFWWRFFPGVLCVCFGPPLLFKALRFPPLGHFVLAYALWLYRCRCGVAALPCLGSPISGPFEVGVLSSTSVVVSVPVWLEVPLRRSRRGGVGGLVRSGGGASWSEEEVAERREDPSRVRFFAKGRDFLCPSRSGWIGSPSRLTCVSDSNIDCHQQQVNGNILVDNSRLTSTLTAVKDELNVHFVAIYWG</sequence>
<comment type="caution">
    <text evidence="1">The sequence shown here is derived from an EMBL/GenBank/DDBJ whole genome shotgun (WGS) entry which is preliminary data.</text>
</comment>
<dbReference type="EMBL" id="NMUH01005539">
    <property type="protein sequence ID" value="MQM13041.1"/>
    <property type="molecule type" value="Genomic_DNA"/>
</dbReference>
<reference evidence="1" key="1">
    <citation type="submission" date="2017-07" db="EMBL/GenBank/DDBJ databases">
        <title>Taro Niue Genome Assembly and Annotation.</title>
        <authorList>
            <person name="Atibalentja N."/>
            <person name="Keating K."/>
            <person name="Fields C.J."/>
        </authorList>
    </citation>
    <scope>NUCLEOTIDE SEQUENCE</scope>
    <source>
        <strain evidence="1">Niue_2</strain>
        <tissue evidence="1">Leaf</tissue>
    </source>
</reference>
<keyword evidence="2" id="KW-1185">Reference proteome</keyword>
<dbReference type="Proteomes" id="UP000652761">
    <property type="component" value="Unassembled WGS sequence"/>
</dbReference>
<protein>
    <submittedName>
        <fullName evidence="1">Uncharacterized protein</fullName>
    </submittedName>
</protein>
<proteinExistence type="predicted"/>
<gene>
    <name evidence="1" type="ORF">Taro_045963</name>
</gene>
<evidence type="ECO:0000313" key="2">
    <source>
        <dbReference type="Proteomes" id="UP000652761"/>
    </source>
</evidence>
<dbReference type="AlphaFoldDB" id="A0A843X3I0"/>
<evidence type="ECO:0000313" key="1">
    <source>
        <dbReference type="EMBL" id="MQM13041.1"/>
    </source>
</evidence>
<accession>A0A843X3I0</accession>
<organism evidence="1 2">
    <name type="scientific">Colocasia esculenta</name>
    <name type="common">Wild taro</name>
    <name type="synonym">Arum esculentum</name>
    <dbReference type="NCBI Taxonomy" id="4460"/>
    <lineage>
        <taxon>Eukaryota</taxon>
        <taxon>Viridiplantae</taxon>
        <taxon>Streptophyta</taxon>
        <taxon>Embryophyta</taxon>
        <taxon>Tracheophyta</taxon>
        <taxon>Spermatophyta</taxon>
        <taxon>Magnoliopsida</taxon>
        <taxon>Liliopsida</taxon>
        <taxon>Araceae</taxon>
        <taxon>Aroideae</taxon>
        <taxon>Colocasieae</taxon>
        <taxon>Colocasia</taxon>
    </lineage>
</organism>